<accession>A0ABV1TDJ7</accession>
<proteinExistence type="predicted"/>
<organism evidence="1 2">
    <name type="scientific">Streptomyces sp. 900105755</name>
    <dbReference type="NCBI Taxonomy" id="3154389"/>
    <lineage>
        <taxon>Bacteria</taxon>
        <taxon>Bacillati</taxon>
        <taxon>Actinomycetota</taxon>
        <taxon>Actinomycetes</taxon>
        <taxon>Kitasatosporales</taxon>
        <taxon>Streptomycetaceae</taxon>
        <taxon>Streptomyces</taxon>
    </lineage>
</organism>
<keyword evidence="2" id="KW-1185">Reference proteome</keyword>
<protein>
    <submittedName>
        <fullName evidence="1">Uncharacterized protein</fullName>
    </submittedName>
</protein>
<dbReference type="RefSeq" id="WP_351956608.1">
    <property type="nucleotide sequence ID" value="NZ_JBEOZM010000004.1"/>
</dbReference>
<sequence length="57" mass="5886">MGRGEVLVLVGIAVGALAEQVVQRGVAAAEAHGPVDLPYGNVASRLPDDPYQVTTTR</sequence>
<evidence type="ECO:0000313" key="2">
    <source>
        <dbReference type="Proteomes" id="UP001490365"/>
    </source>
</evidence>
<dbReference type="EMBL" id="JBEOZM010000004">
    <property type="protein sequence ID" value="MER6267965.1"/>
    <property type="molecule type" value="Genomic_DNA"/>
</dbReference>
<reference evidence="1 2" key="1">
    <citation type="submission" date="2024-06" db="EMBL/GenBank/DDBJ databases">
        <title>The Natural Products Discovery Center: Release of the First 8490 Sequenced Strains for Exploring Actinobacteria Biosynthetic Diversity.</title>
        <authorList>
            <person name="Kalkreuter E."/>
            <person name="Kautsar S.A."/>
            <person name="Yang D."/>
            <person name="Bader C.D."/>
            <person name="Teijaro C.N."/>
            <person name="Fluegel L."/>
            <person name="Davis C.M."/>
            <person name="Simpson J.R."/>
            <person name="Lauterbach L."/>
            <person name="Steele A.D."/>
            <person name="Gui C."/>
            <person name="Meng S."/>
            <person name="Li G."/>
            <person name="Viehrig K."/>
            <person name="Ye F."/>
            <person name="Su P."/>
            <person name="Kiefer A.F."/>
            <person name="Nichols A."/>
            <person name="Cepeda A.J."/>
            <person name="Yan W."/>
            <person name="Fan B."/>
            <person name="Jiang Y."/>
            <person name="Adhikari A."/>
            <person name="Zheng C.-J."/>
            <person name="Schuster L."/>
            <person name="Cowan T.M."/>
            <person name="Smanski M.J."/>
            <person name="Chevrette M.G."/>
            <person name="De Carvalho L.P.S."/>
            <person name="Shen B."/>
        </authorList>
    </citation>
    <scope>NUCLEOTIDE SEQUENCE [LARGE SCALE GENOMIC DNA]</scope>
    <source>
        <strain evidence="1 2">NPDC001694</strain>
    </source>
</reference>
<gene>
    <name evidence="1" type="ORF">ABT211_11765</name>
</gene>
<comment type="caution">
    <text evidence="1">The sequence shown here is derived from an EMBL/GenBank/DDBJ whole genome shotgun (WGS) entry which is preliminary data.</text>
</comment>
<evidence type="ECO:0000313" key="1">
    <source>
        <dbReference type="EMBL" id="MER6267965.1"/>
    </source>
</evidence>
<name>A0ABV1TDJ7_9ACTN</name>
<dbReference type="Proteomes" id="UP001490365">
    <property type="component" value="Unassembled WGS sequence"/>
</dbReference>